<organism evidence="7 8">
    <name type="scientific">Candidatus Sodalis endolongispinus</name>
    <dbReference type="NCBI Taxonomy" id="2812662"/>
    <lineage>
        <taxon>Bacteria</taxon>
        <taxon>Pseudomonadati</taxon>
        <taxon>Pseudomonadota</taxon>
        <taxon>Gammaproteobacteria</taxon>
        <taxon>Enterobacterales</taxon>
        <taxon>Bruguierivoracaceae</taxon>
        <taxon>Sodalis</taxon>
    </lineage>
</organism>
<dbReference type="Proteomes" id="UP000811282">
    <property type="component" value="Unassembled WGS sequence"/>
</dbReference>
<dbReference type="RefSeq" id="WP_215668838.1">
    <property type="nucleotide sequence ID" value="NZ_JAFJYC010000001.1"/>
</dbReference>
<dbReference type="InterPro" id="IPR001663">
    <property type="entry name" value="Rng_hydr_dOase-A"/>
</dbReference>
<sequence length="117" mass="13289">MPDISQRIDCVTDECAGIIETIKRQQSEQAAYASTLPAQAYNSEAFFEYEMEKVFRTDWLFVGHVSQIPAEGDYFTLNIVKEPLVVIRHQQQVRVMSSVCLHRWVPVVTGEGNDLAP</sequence>
<dbReference type="EMBL" id="JAFJYC010000001">
    <property type="protein sequence ID" value="MBT9431660.1"/>
    <property type="molecule type" value="Genomic_DNA"/>
</dbReference>
<keyword evidence="4" id="KW-0408">Iron</keyword>
<evidence type="ECO:0000313" key="8">
    <source>
        <dbReference type="Proteomes" id="UP000811282"/>
    </source>
</evidence>
<evidence type="ECO:0000256" key="4">
    <source>
        <dbReference type="ARBA" id="ARBA00023004"/>
    </source>
</evidence>
<keyword evidence="2" id="KW-0479">Metal-binding</keyword>
<keyword evidence="3" id="KW-0560">Oxidoreductase</keyword>
<feature type="domain" description="Rieske" evidence="6">
    <location>
        <begin position="59"/>
        <end position="117"/>
    </location>
</feature>
<reference evidence="7 8" key="1">
    <citation type="journal article" date="2021" name="Genome Biol. Evol.">
        <title>The evolution of interdependence in a four-way mealybug symbiosis.</title>
        <authorList>
            <person name="Garber A.I."/>
            <person name="Kupper M."/>
            <person name="Laetsch D.R."/>
            <person name="Weldon S.R."/>
            <person name="Ladinsky M.S."/>
            <person name="Bjorkman P.J."/>
            <person name="McCutcheon J.P."/>
        </authorList>
    </citation>
    <scope>NUCLEOTIDE SEQUENCE [LARGE SCALE GENOMIC DNA]</scope>
    <source>
        <strain evidence="7">SOD</strain>
    </source>
</reference>
<name>A0ABS5Y9I0_9GAMM</name>
<dbReference type="Gene3D" id="2.102.10.10">
    <property type="entry name" value="Rieske [2Fe-2S] iron-sulphur domain"/>
    <property type="match status" value="1"/>
</dbReference>
<evidence type="ECO:0000256" key="5">
    <source>
        <dbReference type="ARBA" id="ARBA00023014"/>
    </source>
</evidence>
<keyword evidence="8" id="KW-1185">Reference proteome</keyword>
<accession>A0ABS5Y9I0</accession>
<evidence type="ECO:0000259" key="6">
    <source>
        <dbReference type="PROSITE" id="PS51296"/>
    </source>
</evidence>
<dbReference type="Pfam" id="PF00355">
    <property type="entry name" value="Rieske"/>
    <property type="match status" value="1"/>
</dbReference>
<dbReference type="PRINTS" id="PR00090">
    <property type="entry name" value="RNGDIOXGNASE"/>
</dbReference>
<protein>
    <submittedName>
        <fullName evidence="7">Rieske 2Fe-2S domain-containing protein</fullName>
    </submittedName>
</protein>
<comment type="caution">
    <text evidence="7">The sequence shown here is derived from an EMBL/GenBank/DDBJ whole genome shotgun (WGS) entry which is preliminary data.</text>
</comment>
<proteinExistence type="predicted"/>
<dbReference type="PANTHER" id="PTHR43756:SF5">
    <property type="entry name" value="CHOLINE MONOOXYGENASE, CHLOROPLASTIC"/>
    <property type="match status" value="1"/>
</dbReference>
<dbReference type="SUPFAM" id="SSF50022">
    <property type="entry name" value="ISP domain"/>
    <property type="match status" value="1"/>
</dbReference>
<evidence type="ECO:0000313" key="7">
    <source>
        <dbReference type="EMBL" id="MBT9431660.1"/>
    </source>
</evidence>
<dbReference type="PANTHER" id="PTHR43756">
    <property type="entry name" value="CHOLINE MONOOXYGENASE, CHLOROPLASTIC"/>
    <property type="match status" value="1"/>
</dbReference>
<dbReference type="InterPro" id="IPR017941">
    <property type="entry name" value="Rieske_2Fe-2S"/>
</dbReference>
<keyword evidence="5" id="KW-0411">Iron-sulfur</keyword>
<evidence type="ECO:0000256" key="3">
    <source>
        <dbReference type="ARBA" id="ARBA00023002"/>
    </source>
</evidence>
<gene>
    <name evidence="7" type="ORF">JZM24_04985</name>
</gene>
<evidence type="ECO:0000256" key="2">
    <source>
        <dbReference type="ARBA" id="ARBA00022723"/>
    </source>
</evidence>
<keyword evidence="1" id="KW-0001">2Fe-2S</keyword>
<evidence type="ECO:0000256" key="1">
    <source>
        <dbReference type="ARBA" id="ARBA00022714"/>
    </source>
</evidence>
<dbReference type="PROSITE" id="PS51296">
    <property type="entry name" value="RIESKE"/>
    <property type="match status" value="1"/>
</dbReference>
<dbReference type="InterPro" id="IPR036922">
    <property type="entry name" value="Rieske_2Fe-2S_sf"/>
</dbReference>